<evidence type="ECO:0000256" key="13">
    <source>
        <dbReference type="ARBA" id="ARBA00023170"/>
    </source>
</evidence>
<evidence type="ECO:0000256" key="10">
    <source>
        <dbReference type="ARBA" id="ARBA00022989"/>
    </source>
</evidence>
<evidence type="ECO:0000256" key="5">
    <source>
        <dbReference type="ARBA" id="ARBA00022692"/>
    </source>
</evidence>
<dbReference type="InterPro" id="IPR008271">
    <property type="entry name" value="Ser/Thr_kinase_AS"/>
</dbReference>
<dbReference type="PANTHER" id="PTHR47974">
    <property type="entry name" value="OS07G0415500 PROTEIN"/>
    <property type="match status" value="1"/>
</dbReference>
<evidence type="ECO:0000256" key="17">
    <source>
        <dbReference type="PIRNR" id="PIRNR000641"/>
    </source>
</evidence>
<feature type="domain" description="Protein kinase" evidence="20">
    <location>
        <begin position="545"/>
        <end position="821"/>
    </location>
</feature>
<dbReference type="AlphaFoldDB" id="A0A0S3RUY5"/>
<dbReference type="EC" id="2.7.11.1" evidence="17"/>
<dbReference type="Pfam" id="PF08276">
    <property type="entry name" value="PAN_2"/>
    <property type="match status" value="1"/>
</dbReference>
<evidence type="ECO:0000259" key="21">
    <source>
        <dbReference type="PROSITE" id="PS50927"/>
    </source>
</evidence>
<dbReference type="InterPro" id="IPR017441">
    <property type="entry name" value="Protein_kinase_ATP_BS"/>
</dbReference>
<keyword evidence="12" id="KW-1015">Disulfide bond</keyword>
<evidence type="ECO:0000256" key="6">
    <source>
        <dbReference type="ARBA" id="ARBA00022729"/>
    </source>
</evidence>
<feature type="transmembrane region" description="Helical" evidence="19">
    <location>
        <begin position="32"/>
        <end position="54"/>
    </location>
</feature>
<dbReference type="InterPro" id="IPR024171">
    <property type="entry name" value="SRK-like_kinase"/>
</dbReference>
<dbReference type="Gene3D" id="1.10.510.10">
    <property type="entry name" value="Transferase(Phosphotransferase) domain 1"/>
    <property type="match status" value="1"/>
</dbReference>
<organism evidence="23 24">
    <name type="scientific">Vigna angularis var. angularis</name>
    <dbReference type="NCBI Taxonomy" id="157739"/>
    <lineage>
        <taxon>Eukaryota</taxon>
        <taxon>Viridiplantae</taxon>
        <taxon>Streptophyta</taxon>
        <taxon>Embryophyta</taxon>
        <taxon>Tracheophyta</taxon>
        <taxon>Spermatophyta</taxon>
        <taxon>Magnoliopsida</taxon>
        <taxon>eudicotyledons</taxon>
        <taxon>Gunneridae</taxon>
        <taxon>Pentapetalae</taxon>
        <taxon>rosids</taxon>
        <taxon>fabids</taxon>
        <taxon>Fabales</taxon>
        <taxon>Fabaceae</taxon>
        <taxon>Papilionoideae</taxon>
        <taxon>50 kb inversion clade</taxon>
        <taxon>NPAAA clade</taxon>
        <taxon>indigoferoid/millettioid clade</taxon>
        <taxon>Phaseoleae</taxon>
        <taxon>Vigna</taxon>
    </lineage>
</organism>
<evidence type="ECO:0000256" key="16">
    <source>
        <dbReference type="ARBA" id="ARBA00048679"/>
    </source>
</evidence>
<dbReference type="FunFam" id="1.10.510.10:FF:000537">
    <property type="entry name" value="Putative receptor-like protein kinase"/>
    <property type="match status" value="1"/>
</dbReference>
<dbReference type="CDD" id="cd00028">
    <property type="entry name" value="B_lectin"/>
    <property type="match status" value="1"/>
</dbReference>
<gene>
    <name evidence="23" type="primary">Vigan.04G172100</name>
    <name evidence="23" type="ORF">VIGAN_04172100</name>
</gene>
<comment type="catalytic activity">
    <reaction evidence="15 17">
        <text>L-threonyl-[protein] + ATP = O-phospho-L-threonyl-[protein] + ADP + H(+)</text>
        <dbReference type="Rhea" id="RHEA:46608"/>
        <dbReference type="Rhea" id="RHEA-COMP:11060"/>
        <dbReference type="Rhea" id="RHEA-COMP:11605"/>
        <dbReference type="ChEBI" id="CHEBI:15378"/>
        <dbReference type="ChEBI" id="CHEBI:30013"/>
        <dbReference type="ChEBI" id="CHEBI:30616"/>
        <dbReference type="ChEBI" id="CHEBI:61977"/>
        <dbReference type="ChEBI" id="CHEBI:456216"/>
        <dbReference type="EC" id="2.7.11.1"/>
    </reaction>
</comment>
<evidence type="ECO:0000256" key="12">
    <source>
        <dbReference type="ARBA" id="ARBA00023157"/>
    </source>
</evidence>
<dbReference type="GO" id="GO:0048544">
    <property type="term" value="P:recognition of pollen"/>
    <property type="evidence" value="ECO:0007669"/>
    <property type="project" value="InterPro"/>
</dbReference>
<evidence type="ECO:0000256" key="3">
    <source>
        <dbReference type="ARBA" id="ARBA00022536"/>
    </source>
</evidence>
<dbReference type="InterPro" id="IPR000719">
    <property type="entry name" value="Prot_kinase_dom"/>
</dbReference>
<dbReference type="PROSITE" id="PS50011">
    <property type="entry name" value="PROTEIN_KINASE_DOM"/>
    <property type="match status" value="1"/>
</dbReference>
<evidence type="ECO:0000256" key="18">
    <source>
        <dbReference type="PROSITE-ProRule" id="PRU10141"/>
    </source>
</evidence>
<dbReference type="Proteomes" id="UP000291084">
    <property type="component" value="Chromosome 4"/>
</dbReference>
<dbReference type="Gene3D" id="3.30.200.20">
    <property type="entry name" value="Phosphorylase Kinase, domain 1"/>
    <property type="match status" value="1"/>
</dbReference>
<evidence type="ECO:0000256" key="8">
    <source>
        <dbReference type="ARBA" id="ARBA00022777"/>
    </source>
</evidence>
<comment type="subcellular location">
    <subcellularLocation>
        <location evidence="1">Membrane</location>
        <topology evidence="1">Single-pass type I membrane protein</topology>
    </subcellularLocation>
</comment>
<dbReference type="SMART" id="SM00220">
    <property type="entry name" value="S_TKc"/>
    <property type="match status" value="1"/>
</dbReference>
<dbReference type="Pfam" id="PF00954">
    <property type="entry name" value="S_locus_glycop"/>
    <property type="match status" value="1"/>
</dbReference>
<name>A0A0S3RUY5_PHAAN</name>
<dbReference type="Gene3D" id="2.90.10.10">
    <property type="entry name" value="Bulb-type lectin domain"/>
    <property type="match status" value="1"/>
</dbReference>
<evidence type="ECO:0000256" key="9">
    <source>
        <dbReference type="ARBA" id="ARBA00022840"/>
    </source>
</evidence>
<dbReference type="GO" id="GO:0004674">
    <property type="term" value="F:protein serine/threonine kinase activity"/>
    <property type="evidence" value="ECO:0007669"/>
    <property type="project" value="UniProtKB-KW"/>
</dbReference>
<dbReference type="FunFam" id="2.90.10.10:FF:000017">
    <property type="entry name" value="Putative receptor protein kinase ZmPK1"/>
    <property type="match status" value="1"/>
</dbReference>
<dbReference type="PROSITE" id="PS50948">
    <property type="entry name" value="PAN"/>
    <property type="match status" value="1"/>
</dbReference>
<evidence type="ECO:0000256" key="1">
    <source>
        <dbReference type="ARBA" id="ARBA00004479"/>
    </source>
</evidence>
<dbReference type="InterPro" id="IPR011009">
    <property type="entry name" value="Kinase-like_dom_sf"/>
</dbReference>
<feature type="transmembrane region" description="Helical" evidence="19">
    <location>
        <begin position="489"/>
        <end position="512"/>
    </location>
</feature>
<feature type="binding site" evidence="18">
    <location>
        <position position="573"/>
    </location>
    <ligand>
        <name>ATP</name>
        <dbReference type="ChEBI" id="CHEBI:30616"/>
    </ligand>
</feature>
<evidence type="ECO:0000313" key="24">
    <source>
        <dbReference type="Proteomes" id="UP000291084"/>
    </source>
</evidence>
<sequence>MVTDRKNILQYQYTVHEYKHKLLDFNKNTRDLPLNMSMPMSITLFLLPLLYFQLSSSSSSSLTMGSSLSVENPHHILISPNAIFSAGFLAIGDNAYSFAIWFTEPHFHSPTSVTWMANRDQPVNGKSSKLSLTNDGNMVLIDAALNIAWSSNTASSAPVELHLKDDGNLVLRHLQGTVLWQSFDFPTDTLVPGQPLTRYTQLVSSRSESNHSSGFYKFFFDDDNVLGLHYDGPDVSSSYWPQPWLISWDAGRTNFNSSRIGVLNSMGLFSSTDNFTFVTSDYGTVLQRRLKVDCDGNVRVYSRNNVLQKWYVSWQAISSGCISHGICGTNSFCTYVPKSGRKCLCLPGHRLKNHSDWSQGCEPLFQLTCHRNESMFLEIRNVEFYGYDNHYVEVSNYSACENLCLQDCSCKGFQHSYSDDKPFYRCYTKTQLLNGRRSPVFQGATYLRFPKSNSFSHKEHASEPLYDHVCSVQLQRDYIKSQGNHFVKIFLWFSTALGAFEVICFVLIWCLVRTRQKSNVDREGYHLAETGFRKYSYSELKKATKGFSEEIGRGAGGVVYKGILSDERHAAIKRLNEAEQGEGEFLAEVSIIGRLNHMNLIQMWGYCAEGKHRLLVYEYMENGSLAQNLSSNTLDWSKRYNIALGTARVLAYLHEECLEWILHCDIKPQNILLDANYQPKVADFGLSKLLKRGNKLSNSSISMIRGTRGYIAPEWVFNLPITSKVDVYSYGIVVLEMVTGKSTTRSIHDDEERYDGRVVEWVREKKGNSSNSYWVEEIIAPDIGADYDHRKMEILCTVALNCVMEDRDSRPTMSQVVEMLQ</sequence>
<dbReference type="PIRSF" id="PIRSF000641">
    <property type="entry name" value="SRK"/>
    <property type="match status" value="1"/>
</dbReference>
<keyword evidence="13" id="KW-0675">Receptor</keyword>
<keyword evidence="7 17" id="KW-0547">Nucleotide-binding</keyword>
<protein>
    <recommendedName>
        <fullName evidence="17">Receptor-like serine/threonine-protein kinase</fullName>
        <ecNumber evidence="17">2.7.11.1</ecNumber>
    </recommendedName>
</protein>
<dbReference type="PROSITE" id="PS50927">
    <property type="entry name" value="BULB_LECTIN"/>
    <property type="match status" value="1"/>
</dbReference>
<keyword evidence="3" id="KW-0245">EGF-like domain</keyword>
<feature type="domain" description="Bulb-type lectin" evidence="21">
    <location>
        <begin position="53"/>
        <end position="184"/>
    </location>
</feature>
<evidence type="ECO:0000259" key="20">
    <source>
        <dbReference type="PROSITE" id="PS50011"/>
    </source>
</evidence>
<evidence type="ECO:0000256" key="11">
    <source>
        <dbReference type="ARBA" id="ARBA00023136"/>
    </source>
</evidence>
<evidence type="ECO:0000259" key="22">
    <source>
        <dbReference type="PROSITE" id="PS50948"/>
    </source>
</evidence>
<reference evidence="23 24" key="1">
    <citation type="journal article" date="2015" name="Sci. Rep.">
        <title>The power of single molecule real-time sequencing technology in the de novo assembly of a eukaryotic genome.</title>
        <authorList>
            <person name="Sakai H."/>
            <person name="Naito K."/>
            <person name="Ogiso-Tanaka E."/>
            <person name="Takahashi Y."/>
            <person name="Iseki K."/>
            <person name="Muto C."/>
            <person name="Satou K."/>
            <person name="Teruya K."/>
            <person name="Shiroma A."/>
            <person name="Shimoji M."/>
            <person name="Hirano T."/>
            <person name="Itoh T."/>
            <person name="Kaga A."/>
            <person name="Tomooka N."/>
        </authorList>
    </citation>
    <scope>NUCLEOTIDE SEQUENCE [LARGE SCALE GENOMIC DNA]</scope>
    <source>
        <strain evidence="24">cv. Shumari</strain>
    </source>
</reference>
<dbReference type="SUPFAM" id="SSF51110">
    <property type="entry name" value="alpha-D-mannose-specific plant lectins"/>
    <property type="match status" value="1"/>
</dbReference>
<feature type="domain" description="Apple" evidence="22">
    <location>
        <begin position="369"/>
        <end position="453"/>
    </location>
</feature>
<evidence type="ECO:0000256" key="7">
    <source>
        <dbReference type="ARBA" id="ARBA00022741"/>
    </source>
</evidence>
<evidence type="ECO:0000256" key="2">
    <source>
        <dbReference type="ARBA" id="ARBA00022527"/>
    </source>
</evidence>
<keyword evidence="9 17" id="KW-0067">ATP-binding</keyword>
<dbReference type="GO" id="GO:0005524">
    <property type="term" value="F:ATP binding"/>
    <property type="evidence" value="ECO:0007669"/>
    <property type="project" value="UniProtKB-UniRule"/>
</dbReference>
<dbReference type="EMBL" id="AP015037">
    <property type="protein sequence ID" value="BAT84372.1"/>
    <property type="molecule type" value="Genomic_DNA"/>
</dbReference>
<dbReference type="Gene3D" id="3.50.4.10">
    <property type="entry name" value="Hepatocyte Growth Factor"/>
    <property type="match status" value="1"/>
</dbReference>
<keyword evidence="6" id="KW-0732">Signal</keyword>
<dbReference type="GO" id="GO:0106310">
    <property type="term" value="F:protein serine kinase activity"/>
    <property type="evidence" value="ECO:0007669"/>
    <property type="project" value="RHEA"/>
</dbReference>
<dbReference type="SMART" id="SM00108">
    <property type="entry name" value="B_lectin"/>
    <property type="match status" value="1"/>
</dbReference>
<dbReference type="OrthoDB" id="619632at2759"/>
<dbReference type="Pfam" id="PF01453">
    <property type="entry name" value="B_lectin"/>
    <property type="match status" value="1"/>
</dbReference>
<keyword evidence="4 17" id="KW-0808">Transferase</keyword>
<proteinExistence type="inferred from homology"/>
<dbReference type="SUPFAM" id="SSF56112">
    <property type="entry name" value="Protein kinase-like (PK-like)"/>
    <property type="match status" value="1"/>
</dbReference>
<dbReference type="CDD" id="cd14066">
    <property type="entry name" value="STKc_IRAK"/>
    <property type="match status" value="1"/>
</dbReference>
<keyword evidence="11 19" id="KW-0472">Membrane</keyword>
<dbReference type="PROSITE" id="PS00108">
    <property type="entry name" value="PROTEIN_KINASE_ST"/>
    <property type="match status" value="1"/>
</dbReference>
<evidence type="ECO:0000256" key="14">
    <source>
        <dbReference type="ARBA" id="ARBA00023180"/>
    </source>
</evidence>
<dbReference type="FunFam" id="3.30.200.20:FF:000059">
    <property type="entry name" value="S-receptor-like serine/threonine-protein kinase"/>
    <property type="match status" value="1"/>
</dbReference>
<accession>A0A0S3RUY5</accession>
<comment type="similarity">
    <text evidence="17">Belongs to the protein kinase superfamily. Ser/Thr protein kinase family.</text>
</comment>
<dbReference type="PROSITE" id="PS00107">
    <property type="entry name" value="PROTEIN_KINASE_ATP"/>
    <property type="match status" value="1"/>
</dbReference>
<dbReference type="PANTHER" id="PTHR47974:SF3">
    <property type="entry name" value="RECEPTOR-LIKE SERINE_THREONINE-PROTEIN KINASE"/>
    <property type="match status" value="1"/>
</dbReference>
<dbReference type="InterPro" id="IPR000858">
    <property type="entry name" value="S_locus_glycoprot_dom"/>
</dbReference>
<evidence type="ECO:0000256" key="19">
    <source>
        <dbReference type="SAM" id="Phobius"/>
    </source>
</evidence>
<evidence type="ECO:0000256" key="15">
    <source>
        <dbReference type="ARBA" id="ARBA00047899"/>
    </source>
</evidence>
<dbReference type="Pfam" id="PF00069">
    <property type="entry name" value="Pkinase"/>
    <property type="match status" value="1"/>
</dbReference>
<evidence type="ECO:0000256" key="4">
    <source>
        <dbReference type="ARBA" id="ARBA00022679"/>
    </source>
</evidence>
<dbReference type="InterPro" id="IPR001480">
    <property type="entry name" value="Bulb-type_lectin_dom"/>
</dbReference>
<keyword evidence="5 19" id="KW-0812">Transmembrane</keyword>
<comment type="catalytic activity">
    <reaction evidence="16 17">
        <text>L-seryl-[protein] + ATP = O-phospho-L-seryl-[protein] + ADP + H(+)</text>
        <dbReference type="Rhea" id="RHEA:17989"/>
        <dbReference type="Rhea" id="RHEA-COMP:9863"/>
        <dbReference type="Rhea" id="RHEA-COMP:11604"/>
        <dbReference type="ChEBI" id="CHEBI:15378"/>
        <dbReference type="ChEBI" id="CHEBI:29999"/>
        <dbReference type="ChEBI" id="CHEBI:30616"/>
        <dbReference type="ChEBI" id="CHEBI:83421"/>
        <dbReference type="ChEBI" id="CHEBI:456216"/>
        <dbReference type="EC" id="2.7.11.1"/>
    </reaction>
</comment>
<dbReference type="InterPro" id="IPR036426">
    <property type="entry name" value="Bulb-type_lectin_dom_sf"/>
</dbReference>
<keyword evidence="24" id="KW-1185">Reference proteome</keyword>
<keyword evidence="10 19" id="KW-1133">Transmembrane helix</keyword>
<keyword evidence="14" id="KW-0325">Glycoprotein</keyword>
<dbReference type="InterPro" id="IPR003609">
    <property type="entry name" value="Pan_app"/>
</dbReference>
<evidence type="ECO:0000313" key="23">
    <source>
        <dbReference type="EMBL" id="BAT84372.1"/>
    </source>
</evidence>
<dbReference type="CDD" id="cd01098">
    <property type="entry name" value="PAN_AP_plant"/>
    <property type="match status" value="1"/>
</dbReference>
<keyword evidence="8 17" id="KW-0418">Kinase</keyword>
<keyword evidence="2 17" id="KW-0723">Serine/threonine-protein kinase</keyword>
<dbReference type="GO" id="GO:0016020">
    <property type="term" value="C:membrane"/>
    <property type="evidence" value="ECO:0007669"/>
    <property type="project" value="UniProtKB-SubCell"/>
</dbReference>